<dbReference type="RefSeq" id="WP_319962025.1">
    <property type="nucleotide sequence ID" value="NZ_JAXARY010000013.1"/>
</dbReference>
<accession>A0ABU4UG63</accession>
<evidence type="ECO:0000313" key="2">
    <source>
        <dbReference type="EMBL" id="MDX8128480.1"/>
    </source>
</evidence>
<dbReference type="Proteomes" id="UP001284537">
    <property type="component" value="Unassembled WGS sequence"/>
</dbReference>
<proteinExistence type="predicted"/>
<keyword evidence="3" id="KW-1185">Reference proteome</keyword>
<evidence type="ECO:0000313" key="3">
    <source>
        <dbReference type="Proteomes" id="UP001284537"/>
    </source>
</evidence>
<dbReference type="SUPFAM" id="SSF63592">
    <property type="entry name" value="Flagellar transcriptional activator FlhD"/>
    <property type="match status" value="1"/>
</dbReference>
<dbReference type="InterPro" id="IPR025474">
    <property type="entry name" value="DUF4325"/>
</dbReference>
<gene>
    <name evidence="2" type="ORF">QLH52_14395</name>
</gene>
<sequence>MYIVVNTITELNTPKSCHGKSLARLARECLANHQTLTLDFEGIKTIPESFCHELFLPLVAEFGADYLKTRLMVANMTSHIDDLMKAAFGNLDAYFEKRTNIHDENCDEDIYSMNLAWLTKSREITRENPILAGLILGIDDEDMLSALSQLSFDDIQYLAQTNWLCFSPRFSTHFIQTMESHQRQPVEIMLGFSGSSN</sequence>
<dbReference type="EMBL" id="JAXARY010000013">
    <property type="protein sequence ID" value="MDX8128480.1"/>
    <property type="molecule type" value="Genomic_DNA"/>
</dbReference>
<name>A0ABU4UG63_9GAMM</name>
<reference evidence="2 3" key="1">
    <citation type="submission" date="2023-11" db="EMBL/GenBank/DDBJ databases">
        <authorList>
            <person name="Ouyang M.-Y."/>
        </authorList>
    </citation>
    <scope>NUCLEOTIDE SEQUENCE [LARGE SCALE GENOMIC DNA]</scope>
    <source>
        <strain evidence="2 3">OY6</strain>
    </source>
</reference>
<dbReference type="Pfam" id="PF14213">
    <property type="entry name" value="DUF4325"/>
    <property type="match status" value="1"/>
</dbReference>
<dbReference type="Gene3D" id="1.10.4000.10">
    <property type="entry name" value="Flagellar transcriptional activator FlhD"/>
    <property type="match status" value="1"/>
</dbReference>
<organism evidence="2 3">
    <name type="scientific">Methylomonas defluvii</name>
    <dbReference type="NCBI Taxonomy" id="3045149"/>
    <lineage>
        <taxon>Bacteria</taxon>
        <taxon>Pseudomonadati</taxon>
        <taxon>Pseudomonadota</taxon>
        <taxon>Gammaproteobacteria</taxon>
        <taxon>Methylococcales</taxon>
        <taxon>Methylococcaceae</taxon>
        <taxon>Methylomonas</taxon>
    </lineage>
</organism>
<feature type="domain" description="DUF4325" evidence="1">
    <location>
        <begin position="27"/>
        <end position="79"/>
    </location>
</feature>
<comment type="caution">
    <text evidence="2">The sequence shown here is derived from an EMBL/GenBank/DDBJ whole genome shotgun (WGS) entry which is preliminary data.</text>
</comment>
<dbReference type="InterPro" id="IPR036194">
    <property type="entry name" value="FlhD_sf"/>
</dbReference>
<protein>
    <submittedName>
        <fullName evidence="2">DUF4325 domain-containing protein</fullName>
    </submittedName>
</protein>
<evidence type="ECO:0000259" key="1">
    <source>
        <dbReference type="Pfam" id="PF14213"/>
    </source>
</evidence>